<reference evidence="2 3" key="1">
    <citation type="submission" date="2024-02" db="EMBL/GenBank/DDBJ databases">
        <title>High-quality chromosome-scale genome assembly of Pensacola bahiagrass (Paspalum notatum Flugge var. saurae).</title>
        <authorList>
            <person name="Vega J.M."/>
            <person name="Podio M."/>
            <person name="Orjuela J."/>
            <person name="Siena L.A."/>
            <person name="Pessino S.C."/>
            <person name="Combes M.C."/>
            <person name="Mariac C."/>
            <person name="Albertini E."/>
            <person name="Pupilli F."/>
            <person name="Ortiz J.P.A."/>
            <person name="Leblanc O."/>
        </authorList>
    </citation>
    <scope>NUCLEOTIDE SEQUENCE [LARGE SCALE GENOMIC DNA]</scope>
    <source>
        <strain evidence="2">R1</strain>
        <tissue evidence="2">Leaf</tissue>
    </source>
</reference>
<evidence type="ECO:0000313" key="2">
    <source>
        <dbReference type="EMBL" id="WVZ65236.1"/>
    </source>
</evidence>
<feature type="compositionally biased region" description="Basic and acidic residues" evidence="1">
    <location>
        <begin position="31"/>
        <end position="51"/>
    </location>
</feature>
<name>A0AAQ3T2H4_PASNO</name>
<feature type="compositionally biased region" description="Low complexity" evidence="1">
    <location>
        <begin position="149"/>
        <end position="160"/>
    </location>
</feature>
<feature type="non-terminal residue" evidence="2">
    <location>
        <position position="199"/>
    </location>
</feature>
<organism evidence="2 3">
    <name type="scientific">Paspalum notatum var. saurae</name>
    <dbReference type="NCBI Taxonomy" id="547442"/>
    <lineage>
        <taxon>Eukaryota</taxon>
        <taxon>Viridiplantae</taxon>
        <taxon>Streptophyta</taxon>
        <taxon>Embryophyta</taxon>
        <taxon>Tracheophyta</taxon>
        <taxon>Spermatophyta</taxon>
        <taxon>Magnoliopsida</taxon>
        <taxon>Liliopsida</taxon>
        <taxon>Poales</taxon>
        <taxon>Poaceae</taxon>
        <taxon>PACMAD clade</taxon>
        <taxon>Panicoideae</taxon>
        <taxon>Andropogonodae</taxon>
        <taxon>Paspaleae</taxon>
        <taxon>Paspalinae</taxon>
        <taxon>Paspalum</taxon>
    </lineage>
</organism>
<keyword evidence="3" id="KW-1185">Reference proteome</keyword>
<dbReference type="AlphaFoldDB" id="A0AAQ3T2H4"/>
<feature type="compositionally biased region" description="Pro residues" evidence="1">
    <location>
        <begin position="161"/>
        <end position="170"/>
    </location>
</feature>
<evidence type="ECO:0000256" key="1">
    <source>
        <dbReference type="SAM" id="MobiDB-lite"/>
    </source>
</evidence>
<protein>
    <submittedName>
        <fullName evidence="2">Uncharacterized protein</fullName>
    </submittedName>
</protein>
<feature type="compositionally biased region" description="Low complexity" evidence="1">
    <location>
        <begin position="15"/>
        <end position="30"/>
    </location>
</feature>
<feature type="compositionally biased region" description="Pro residues" evidence="1">
    <location>
        <begin position="127"/>
        <end position="148"/>
    </location>
</feature>
<feature type="compositionally biased region" description="Polar residues" evidence="1">
    <location>
        <begin position="1"/>
        <end position="10"/>
    </location>
</feature>
<dbReference type="Proteomes" id="UP001341281">
    <property type="component" value="Chromosome 03"/>
</dbReference>
<accession>A0AAQ3T2H4</accession>
<feature type="compositionally biased region" description="Basic and acidic residues" evidence="1">
    <location>
        <begin position="64"/>
        <end position="74"/>
    </location>
</feature>
<feature type="region of interest" description="Disordered" evidence="1">
    <location>
        <begin position="1"/>
        <end position="177"/>
    </location>
</feature>
<gene>
    <name evidence="2" type="ORF">U9M48_014638</name>
</gene>
<dbReference type="EMBL" id="CP144747">
    <property type="protein sequence ID" value="WVZ65236.1"/>
    <property type="molecule type" value="Genomic_DNA"/>
</dbReference>
<evidence type="ECO:0000313" key="3">
    <source>
        <dbReference type="Proteomes" id="UP001341281"/>
    </source>
</evidence>
<sequence length="199" mass="21228">RGHEQPQTFGPQFPTRSSRLTAAAAPSSAAGRRDSGRRRADPDRDQRDPVVRRRGLLVPCPDAPVREPLPREQKTAAAARTGQGRRGRRRQGRGEGPLHADLPAVADAAAVTAAVVDPAPSLRPSSSRPPPWPSSPASRPSPPPPPPRRASTPTPLRVGCPRPPGCPPPLDGSFSIQPGADEQLRALYSAGCLEYRRQN</sequence>
<feature type="compositionally biased region" description="Low complexity" evidence="1">
    <location>
        <begin position="100"/>
        <end position="126"/>
    </location>
</feature>
<proteinExistence type="predicted"/>